<keyword evidence="8" id="KW-1185">Reference proteome</keyword>
<dbReference type="Proteomes" id="UP000440578">
    <property type="component" value="Unassembled WGS sequence"/>
</dbReference>
<evidence type="ECO:0000256" key="4">
    <source>
        <dbReference type="ARBA" id="ARBA00022989"/>
    </source>
</evidence>
<comment type="subcellular location">
    <subcellularLocation>
        <location evidence="1">Membrane</location>
        <topology evidence="1">Multi-pass membrane protein</topology>
    </subcellularLocation>
</comment>
<organism evidence="7 8">
    <name type="scientific">Amphibalanus amphitrite</name>
    <name type="common">Striped barnacle</name>
    <name type="synonym">Balanus amphitrite</name>
    <dbReference type="NCBI Taxonomy" id="1232801"/>
    <lineage>
        <taxon>Eukaryota</taxon>
        <taxon>Metazoa</taxon>
        <taxon>Ecdysozoa</taxon>
        <taxon>Arthropoda</taxon>
        <taxon>Crustacea</taxon>
        <taxon>Multicrustacea</taxon>
        <taxon>Cirripedia</taxon>
        <taxon>Thoracica</taxon>
        <taxon>Thoracicalcarea</taxon>
        <taxon>Balanomorpha</taxon>
        <taxon>Balanoidea</taxon>
        <taxon>Balanidae</taxon>
        <taxon>Amphibalaninae</taxon>
        <taxon>Amphibalanus</taxon>
    </lineage>
</organism>
<protein>
    <submittedName>
        <fullName evidence="7">Peroxisomal membrane protein 2</fullName>
    </submittedName>
</protein>
<evidence type="ECO:0000313" key="8">
    <source>
        <dbReference type="Proteomes" id="UP000440578"/>
    </source>
</evidence>
<dbReference type="OrthoDB" id="860at2759"/>
<evidence type="ECO:0000313" key="7">
    <source>
        <dbReference type="EMBL" id="KAF0300390.1"/>
    </source>
</evidence>
<sequence>MAPPAAPLDSAPLSVRAARAYLRLLQSSPILTKSVSSAIISALADLSAQTILRNKRFNLSSAGNYALMGLVITGPATHHFHRLLDRWLPPTLPAAAFLRLAADRLLFGPVFLLVTLYVLNRLEGHCHDSTVFMLKNGFLPMFKANLKFWVPLSYINVNYVSQEYRVLFGNVCAFFWIIIMASKRRRTALREAARRDREEEE</sequence>
<keyword evidence="5" id="KW-0472">Membrane</keyword>
<evidence type="ECO:0000256" key="3">
    <source>
        <dbReference type="ARBA" id="ARBA00022692"/>
    </source>
</evidence>
<name>A0A6A4W9R9_AMPAM</name>
<evidence type="ECO:0000256" key="6">
    <source>
        <dbReference type="RuleBase" id="RU363053"/>
    </source>
</evidence>
<dbReference type="PANTHER" id="PTHR11266:SF80">
    <property type="entry name" value="PEROXISOMAL MEMBRANE PROTEIN 2"/>
    <property type="match status" value="1"/>
</dbReference>
<dbReference type="Pfam" id="PF04117">
    <property type="entry name" value="Mpv17_PMP22"/>
    <property type="match status" value="1"/>
</dbReference>
<gene>
    <name evidence="7" type="primary">PXMP2</name>
    <name evidence="7" type="ORF">FJT64_027101</name>
</gene>
<proteinExistence type="inferred from homology"/>
<evidence type="ECO:0000256" key="1">
    <source>
        <dbReference type="ARBA" id="ARBA00004141"/>
    </source>
</evidence>
<dbReference type="InterPro" id="IPR007248">
    <property type="entry name" value="Mpv17_PMP22"/>
</dbReference>
<keyword evidence="3" id="KW-0812">Transmembrane</keyword>
<reference evidence="7 8" key="1">
    <citation type="submission" date="2019-07" db="EMBL/GenBank/DDBJ databases">
        <title>Draft genome assembly of a fouling barnacle, Amphibalanus amphitrite (Darwin, 1854): The first reference genome for Thecostraca.</title>
        <authorList>
            <person name="Kim W."/>
        </authorList>
    </citation>
    <scope>NUCLEOTIDE SEQUENCE [LARGE SCALE GENOMIC DNA]</scope>
    <source>
        <strain evidence="7">SNU_AA5</strain>
        <tissue evidence="7">Soma without cirri and trophi</tissue>
    </source>
</reference>
<dbReference type="GO" id="GO:0005778">
    <property type="term" value="C:peroxisomal membrane"/>
    <property type="evidence" value="ECO:0007669"/>
    <property type="project" value="TreeGrafter"/>
</dbReference>
<accession>A0A6A4W9R9</accession>
<comment type="similarity">
    <text evidence="2 6">Belongs to the peroxisomal membrane protein PXMP2/4 family.</text>
</comment>
<comment type="caution">
    <text evidence="7">The sequence shown here is derived from an EMBL/GenBank/DDBJ whole genome shotgun (WGS) entry which is preliminary data.</text>
</comment>
<dbReference type="PANTHER" id="PTHR11266">
    <property type="entry name" value="PEROXISOMAL MEMBRANE PROTEIN 2, PXMP2 MPV17"/>
    <property type="match status" value="1"/>
</dbReference>
<evidence type="ECO:0000256" key="2">
    <source>
        <dbReference type="ARBA" id="ARBA00006824"/>
    </source>
</evidence>
<evidence type="ECO:0000256" key="5">
    <source>
        <dbReference type="ARBA" id="ARBA00023136"/>
    </source>
</evidence>
<dbReference type="AlphaFoldDB" id="A0A6A4W9R9"/>
<keyword evidence="4" id="KW-1133">Transmembrane helix</keyword>
<dbReference type="EMBL" id="VIIS01001271">
    <property type="protein sequence ID" value="KAF0300390.1"/>
    <property type="molecule type" value="Genomic_DNA"/>
</dbReference>